<dbReference type="Proteomes" id="UP000196521">
    <property type="component" value="Chromosome"/>
</dbReference>
<accession>A0A6J7ZJG4</accession>
<proteinExistence type="predicted"/>
<name>A0A6J7ZJG4_PLARU</name>
<dbReference type="AlphaFoldDB" id="A0A6J7ZJG4"/>
<evidence type="ECO:0000313" key="2">
    <source>
        <dbReference type="Proteomes" id="UP000196521"/>
    </source>
</evidence>
<evidence type="ECO:0000313" key="1">
    <source>
        <dbReference type="EMBL" id="CAC5343995.1"/>
    </source>
</evidence>
<keyword evidence="2" id="KW-1185">Reference proteome</keyword>
<protein>
    <submittedName>
        <fullName evidence="1">Uncharacterized protein</fullName>
    </submittedName>
</protein>
<sequence>MIDWRNIFFPTKLQIAGEIGKITSQILFHLKLLSHEIN</sequence>
<comment type="caution">
    <text evidence="1">The sequence shown here is derived from an EMBL/GenBank/DDBJ whole genome shotgun (WGS) entry which is preliminary data.</text>
</comment>
<reference evidence="1" key="1">
    <citation type="submission" date="2020-05" db="EMBL/GenBank/DDBJ databases">
        <authorList>
            <consortium name="Genoscope - CEA"/>
            <person name="William W."/>
        </authorList>
    </citation>
    <scope>NUCLEOTIDE SEQUENCE [LARGE SCALE GENOMIC DNA]</scope>
    <source>
        <strain evidence="1">PCC 7821</strain>
    </source>
</reference>
<dbReference type="EMBL" id="LR812490">
    <property type="protein sequence ID" value="CAC5343995.1"/>
    <property type="molecule type" value="Genomic_DNA"/>
</dbReference>
<organism evidence="1 2">
    <name type="scientific">Planktothrix rubescens CCAP 1459/22</name>
    <dbReference type="NCBI Taxonomy" id="329571"/>
    <lineage>
        <taxon>Bacteria</taxon>
        <taxon>Bacillati</taxon>
        <taxon>Cyanobacteriota</taxon>
        <taxon>Cyanophyceae</taxon>
        <taxon>Oscillatoriophycideae</taxon>
        <taxon>Oscillatoriales</taxon>
        <taxon>Microcoleaceae</taxon>
        <taxon>Planktothrix</taxon>
    </lineage>
</organism>
<gene>
    <name evidence="1" type="ORF">PLAN_40410</name>
</gene>
<dbReference type="EMBL" id="CZCZ02000014">
    <property type="protein sequence ID" value="CAC5343995.1"/>
    <property type="molecule type" value="Genomic_DNA"/>
</dbReference>